<sequence>MRDAAGPHAFDNALFGVRLTGAQLKDHPERSVSCFTPPADPCPPIAVEVIA</sequence>
<protein>
    <submittedName>
        <fullName evidence="1">Uncharacterized protein</fullName>
    </submittedName>
</protein>
<dbReference type="Proteomes" id="UP001268819">
    <property type="component" value="Unassembled WGS sequence"/>
</dbReference>
<evidence type="ECO:0000313" key="1">
    <source>
        <dbReference type="EMBL" id="MDR6592044.1"/>
    </source>
</evidence>
<organism evidence="1 2">
    <name type="scientific">Saccharothrix longispora</name>
    <dbReference type="NCBI Taxonomy" id="33920"/>
    <lineage>
        <taxon>Bacteria</taxon>
        <taxon>Bacillati</taxon>
        <taxon>Actinomycetota</taxon>
        <taxon>Actinomycetes</taxon>
        <taxon>Pseudonocardiales</taxon>
        <taxon>Pseudonocardiaceae</taxon>
        <taxon>Saccharothrix</taxon>
    </lineage>
</organism>
<accession>A0ABU1PPN3</accession>
<evidence type="ECO:0000313" key="2">
    <source>
        <dbReference type="Proteomes" id="UP001268819"/>
    </source>
</evidence>
<keyword evidence="2" id="KW-1185">Reference proteome</keyword>
<reference evidence="1 2" key="1">
    <citation type="submission" date="2023-07" db="EMBL/GenBank/DDBJ databases">
        <title>Sequencing the genomes of 1000 actinobacteria strains.</title>
        <authorList>
            <person name="Klenk H.-P."/>
        </authorList>
    </citation>
    <scope>NUCLEOTIDE SEQUENCE [LARGE SCALE GENOMIC DNA]</scope>
    <source>
        <strain evidence="1 2">DSM 43749</strain>
    </source>
</reference>
<gene>
    <name evidence="1" type="ORF">J2S66_000428</name>
</gene>
<dbReference type="EMBL" id="JAVDSG010000001">
    <property type="protein sequence ID" value="MDR6592044.1"/>
    <property type="molecule type" value="Genomic_DNA"/>
</dbReference>
<name>A0ABU1PPN3_9PSEU</name>
<proteinExistence type="predicted"/>
<comment type="caution">
    <text evidence="1">The sequence shown here is derived from an EMBL/GenBank/DDBJ whole genome shotgun (WGS) entry which is preliminary data.</text>
</comment>
<dbReference type="RefSeq" id="WP_310303085.1">
    <property type="nucleotide sequence ID" value="NZ_BAAAXB010000001.1"/>
</dbReference>